<dbReference type="Pfam" id="PF07885">
    <property type="entry name" value="Ion_trans_2"/>
    <property type="match status" value="1"/>
</dbReference>
<feature type="transmembrane region" description="Helical" evidence="8">
    <location>
        <begin position="202"/>
        <end position="219"/>
    </location>
</feature>
<keyword evidence="6 8" id="KW-0472">Membrane</keyword>
<dbReference type="InterPro" id="IPR004178">
    <property type="entry name" value="CaM-bd_dom"/>
</dbReference>
<evidence type="ECO:0000256" key="3">
    <source>
        <dbReference type="ARBA" id="ARBA00022692"/>
    </source>
</evidence>
<evidence type="ECO:0000256" key="7">
    <source>
        <dbReference type="ARBA" id="ARBA00023303"/>
    </source>
</evidence>
<dbReference type="Proteomes" id="UP001176961">
    <property type="component" value="Unassembled WGS sequence"/>
</dbReference>
<keyword evidence="2" id="KW-0813">Transport</keyword>
<proteinExistence type="predicted"/>
<feature type="transmembrane region" description="Helical" evidence="8">
    <location>
        <begin position="239"/>
        <end position="259"/>
    </location>
</feature>
<gene>
    <name evidence="11" type="ORF">CYNAS_LOCUS22546</name>
</gene>
<dbReference type="Gene3D" id="1.10.287.70">
    <property type="match status" value="2"/>
</dbReference>
<dbReference type="AlphaFoldDB" id="A0AA36MIF2"/>
<organism evidence="11 12">
    <name type="scientific">Cylicocyclus nassatus</name>
    <name type="common">Nematode worm</name>
    <dbReference type="NCBI Taxonomy" id="53992"/>
    <lineage>
        <taxon>Eukaryota</taxon>
        <taxon>Metazoa</taxon>
        <taxon>Ecdysozoa</taxon>
        <taxon>Nematoda</taxon>
        <taxon>Chromadorea</taxon>
        <taxon>Rhabditida</taxon>
        <taxon>Rhabditina</taxon>
        <taxon>Rhabditomorpha</taxon>
        <taxon>Strongyloidea</taxon>
        <taxon>Strongylidae</taxon>
        <taxon>Cylicocyclus</taxon>
    </lineage>
</organism>
<protein>
    <recommendedName>
        <fullName evidence="10">Calmodulin-binding domain-containing protein</fullName>
    </recommendedName>
</protein>
<comment type="subcellular location">
    <subcellularLocation>
        <location evidence="1">Membrane</location>
        <topology evidence="1">Multi-pass membrane protein</topology>
    </subcellularLocation>
</comment>
<sequence>MYNLFYKLSIFLQGATIASAPSVEQEDYRTPKPSFDKNGGKSFDCCGPTGSIASDSNGLVKVSADFLRLNGSRQQFRNLLSTRKKLGSLPPAYTRIDYSRDSLDSNGIARAPHHGPVITVEDTGSQLRINKVKSSITDSLVDAHKTSLENVAFCESNGSVGTHQTANHFKRNNSRYGVPVDSSAVKLVYRVRSERLSNRVKITDRALVLAMLGVLVMVIDAEITGQTLFGITKHHPVSLLLRSFVALSTIALLTQIVLYHINNVVLDLVDCGADDWRVVVTSNRALEFCTEFILCAICPLPGTGSLHWSFIETNRNMQTSQGRSFHTREVPFDVPLSILMLSRIYLLGRFMVLHSKQFQDASTRTLAALNRIQVNFSFVLKTVLDQQPVLVRGAYVYNKEWAAANENYARFGRADQDVPSILYSNALWFIAITFMLNGYGDIVPQTHAGRIIAIFVGVVGAIISSILIAVISRNILLSQGQRNVNNFMHDSKLTREHKDAAAKVLQHTWRIHKCLRSGPDSRLRTNQRKFLKAIHEFRVIKNEMRVFSENNAANTQQVTRLVAEMHHSMQRLLSAQDEMKAQIEFLQRAVRNHYTNGQQRLLCPLMAEES</sequence>
<dbReference type="Pfam" id="PF02888">
    <property type="entry name" value="CaMBD"/>
    <property type="match status" value="1"/>
</dbReference>
<evidence type="ECO:0000256" key="9">
    <source>
        <dbReference type="SAM" id="SignalP"/>
    </source>
</evidence>
<keyword evidence="3 8" id="KW-0812">Transmembrane</keyword>
<evidence type="ECO:0000256" key="4">
    <source>
        <dbReference type="ARBA" id="ARBA00022989"/>
    </source>
</evidence>
<name>A0AA36MIF2_CYLNA</name>
<feature type="signal peptide" evidence="9">
    <location>
        <begin position="1"/>
        <end position="20"/>
    </location>
</feature>
<dbReference type="SUPFAM" id="SSF81327">
    <property type="entry name" value="Small-conductance potassium channel"/>
    <property type="match status" value="1"/>
</dbReference>
<reference evidence="11" key="1">
    <citation type="submission" date="2023-07" db="EMBL/GenBank/DDBJ databases">
        <authorList>
            <consortium name="CYATHOMIX"/>
        </authorList>
    </citation>
    <scope>NUCLEOTIDE SEQUENCE</scope>
    <source>
        <strain evidence="11">N/A</strain>
    </source>
</reference>
<keyword evidence="7" id="KW-0407">Ion channel</keyword>
<keyword evidence="5" id="KW-0406">Ion transport</keyword>
<dbReference type="GO" id="GO:0016286">
    <property type="term" value="F:small conductance calcium-activated potassium channel activity"/>
    <property type="evidence" value="ECO:0007669"/>
    <property type="project" value="InterPro"/>
</dbReference>
<accession>A0AA36MIF2</accession>
<feature type="chain" id="PRO_5041374283" description="Calmodulin-binding domain-containing protein" evidence="9">
    <location>
        <begin position="21"/>
        <end position="610"/>
    </location>
</feature>
<evidence type="ECO:0000256" key="6">
    <source>
        <dbReference type="ARBA" id="ARBA00023136"/>
    </source>
</evidence>
<keyword evidence="12" id="KW-1185">Reference proteome</keyword>
<evidence type="ECO:0000256" key="2">
    <source>
        <dbReference type="ARBA" id="ARBA00022448"/>
    </source>
</evidence>
<evidence type="ECO:0000313" key="12">
    <source>
        <dbReference type="Proteomes" id="UP001176961"/>
    </source>
</evidence>
<evidence type="ECO:0000256" key="8">
    <source>
        <dbReference type="SAM" id="Phobius"/>
    </source>
</evidence>
<dbReference type="InterPro" id="IPR015449">
    <property type="entry name" value="K_chnl_Ca-activ_SK"/>
</dbReference>
<dbReference type="InterPro" id="IPR036122">
    <property type="entry name" value="CaM-bd_dom_sf"/>
</dbReference>
<dbReference type="SUPFAM" id="SSF81324">
    <property type="entry name" value="Voltage-gated potassium channels"/>
    <property type="match status" value="2"/>
</dbReference>
<evidence type="ECO:0000313" key="11">
    <source>
        <dbReference type="EMBL" id="CAJ0610563.1"/>
    </source>
</evidence>
<comment type="caution">
    <text evidence="11">The sequence shown here is derived from an EMBL/GenBank/DDBJ whole genome shotgun (WGS) entry which is preliminary data.</text>
</comment>
<keyword evidence="9" id="KW-0732">Signal</keyword>
<dbReference type="GO" id="GO:0016020">
    <property type="term" value="C:membrane"/>
    <property type="evidence" value="ECO:0007669"/>
    <property type="project" value="UniProtKB-SubCell"/>
</dbReference>
<dbReference type="EMBL" id="CATQJL010000326">
    <property type="protein sequence ID" value="CAJ0610563.1"/>
    <property type="molecule type" value="Genomic_DNA"/>
</dbReference>
<evidence type="ECO:0000256" key="1">
    <source>
        <dbReference type="ARBA" id="ARBA00004141"/>
    </source>
</evidence>
<dbReference type="SMART" id="SM01053">
    <property type="entry name" value="CaMBD"/>
    <property type="match status" value="1"/>
</dbReference>
<dbReference type="Pfam" id="PF03530">
    <property type="entry name" value="SK_channel"/>
    <property type="match status" value="1"/>
</dbReference>
<feature type="transmembrane region" description="Helical" evidence="8">
    <location>
        <begin position="451"/>
        <end position="472"/>
    </location>
</feature>
<keyword evidence="4 8" id="KW-1133">Transmembrane helix</keyword>
<dbReference type="InterPro" id="IPR013099">
    <property type="entry name" value="K_chnl_dom"/>
</dbReference>
<evidence type="ECO:0000259" key="10">
    <source>
        <dbReference type="SMART" id="SM01053"/>
    </source>
</evidence>
<feature type="transmembrane region" description="Helical" evidence="8">
    <location>
        <begin position="420"/>
        <end position="439"/>
    </location>
</feature>
<feature type="domain" description="Calmodulin-binding" evidence="10">
    <location>
        <begin position="490"/>
        <end position="558"/>
    </location>
</feature>
<dbReference type="PANTHER" id="PTHR10153">
    <property type="entry name" value="SMALL CONDUCTANCE CALCIUM-ACTIVATED POTASSIUM CHANNEL"/>
    <property type="match status" value="1"/>
</dbReference>
<dbReference type="GO" id="GO:0005516">
    <property type="term" value="F:calmodulin binding"/>
    <property type="evidence" value="ECO:0007669"/>
    <property type="project" value="InterPro"/>
</dbReference>
<evidence type="ECO:0000256" key="5">
    <source>
        <dbReference type="ARBA" id="ARBA00023065"/>
    </source>
</evidence>